<accession>M8AR55</accession>
<sequence>MSGSGSSLPPGCLLHRRVRTDFDDNDQEDLIALQPFKILRCVKKAASGFSPQLQSHADEVVQSMDIGVHLANEPPGISCLGLRGGSPLTNIEAVDKGVVVITTTFLHDFSRMLYLVYDAVNGSLHMIPAPESPCWRFTGLTIRMLIARPRHGGDYALVLAGKLADDAGGGEEQDALLLWRPASSSLPPWSEVKKATFPNKSCVDMRVFQPDVVFSFDGIGYWVDLLRGVTYCLLDTLFNNDGDDDPVLEFGFFPLPPEFPGADHRRSNSRVAHLEAYRTMHIVQDSIIKLVSIDGFLEHVDLKDRTVTVWRLLDPDMGWEKEYELRLETLWGLDGFRDLPKDISPMYPLLSTDDHDIVYIALGECRESRRIWKFIPKCAHYLLAINMRNNTIQASTCLADYFGSLDINHVISCDFSRYICVVGLDLYIMMTETMRQMSLTSLDPFDYDEAEATKMMKEGPRSWRETLKDEDRFPLPLPAHYYLQPSLARLAQQVLPDLV</sequence>
<reference evidence="1" key="1">
    <citation type="submission" date="2015-06" db="UniProtKB">
        <authorList>
            <consortium name="EnsemblPlants"/>
        </authorList>
    </citation>
    <scope>IDENTIFICATION</scope>
</reference>
<dbReference type="InterPro" id="IPR011676">
    <property type="entry name" value="DUF1618"/>
</dbReference>
<proteinExistence type="predicted"/>
<name>M8AR55_AEGTA</name>
<protein>
    <submittedName>
        <fullName evidence="1">Uncharacterized protein</fullName>
    </submittedName>
</protein>
<organism evidence="1">
    <name type="scientific">Aegilops tauschii</name>
    <name type="common">Tausch's goatgrass</name>
    <name type="synonym">Aegilops squarrosa</name>
    <dbReference type="NCBI Taxonomy" id="37682"/>
    <lineage>
        <taxon>Eukaryota</taxon>
        <taxon>Viridiplantae</taxon>
        <taxon>Streptophyta</taxon>
        <taxon>Embryophyta</taxon>
        <taxon>Tracheophyta</taxon>
        <taxon>Spermatophyta</taxon>
        <taxon>Magnoliopsida</taxon>
        <taxon>Liliopsida</taxon>
        <taxon>Poales</taxon>
        <taxon>Poaceae</taxon>
        <taxon>BOP clade</taxon>
        <taxon>Pooideae</taxon>
        <taxon>Triticodae</taxon>
        <taxon>Triticeae</taxon>
        <taxon>Triticinae</taxon>
        <taxon>Aegilops</taxon>
    </lineage>
</organism>
<dbReference type="AlphaFoldDB" id="M8AR55"/>
<dbReference type="Pfam" id="PF07762">
    <property type="entry name" value="DUF1618"/>
    <property type="match status" value="1"/>
</dbReference>
<dbReference type="PANTHER" id="PTHR33086">
    <property type="entry name" value="OS05G0468200 PROTEIN-RELATED"/>
    <property type="match status" value="1"/>
</dbReference>
<dbReference type="PANTHER" id="PTHR33086:SF81">
    <property type="entry name" value="OS03G0789900 PROTEIN"/>
    <property type="match status" value="1"/>
</dbReference>
<dbReference type="EnsemblPlants" id="EMT07011">
    <property type="protein sequence ID" value="EMT07011"/>
    <property type="gene ID" value="F775_00168"/>
</dbReference>
<evidence type="ECO:0000313" key="1">
    <source>
        <dbReference type="EnsemblPlants" id="EMT07011"/>
    </source>
</evidence>